<gene>
    <name evidence="1" type="ORF">BAUCODRAFT_238169</name>
</gene>
<protein>
    <submittedName>
        <fullName evidence="1">Uncharacterized protein</fullName>
    </submittedName>
</protein>
<sequence length="88" mass="10526">MCTTAPKPHHRCRPLFFDVAVREWRWSFRHTRRVMMRWPALARLEAMRWHMHGTTNSFPDQHASPPYRPIVVAHLPCTLRVLEVLDGR</sequence>
<dbReference type="AlphaFoldDB" id="M2LGY1"/>
<proteinExistence type="predicted"/>
<evidence type="ECO:0000313" key="2">
    <source>
        <dbReference type="Proteomes" id="UP000011761"/>
    </source>
</evidence>
<evidence type="ECO:0000313" key="1">
    <source>
        <dbReference type="EMBL" id="EMC93372.1"/>
    </source>
</evidence>
<keyword evidence="2" id="KW-1185">Reference proteome</keyword>
<reference evidence="1 2" key="1">
    <citation type="journal article" date="2012" name="PLoS Pathog.">
        <title>Diverse lifestyles and strategies of plant pathogenesis encoded in the genomes of eighteen Dothideomycetes fungi.</title>
        <authorList>
            <person name="Ohm R.A."/>
            <person name="Feau N."/>
            <person name="Henrissat B."/>
            <person name="Schoch C.L."/>
            <person name="Horwitz B.A."/>
            <person name="Barry K.W."/>
            <person name="Condon B.J."/>
            <person name="Copeland A.C."/>
            <person name="Dhillon B."/>
            <person name="Glaser F."/>
            <person name="Hesse C.N."/>
            <person name="Kosti I."/>
            <person name="LaButti K."/>
            <person name="Lindquist E.A."/>
            <person name="Lucas S."/>
            <person name="Salamov A.A."/>
            <person name="Bradshaw R.E."/>
            <person name="Ciuffetti L."/>
            <person name="Hamelin R.C."/>
            <person name="Kema G.H.J."/>
            <person name="Lawrence C."/>
            <person name="Scott J.A."/>
            <person name="Spatafora J.W."/>
            <person name="Turgeon B.G."/>
            <person name="de Wit P.J.G.M."/>
            <person name="Zhong S."/>
            <person name="Goodwin S.B."/>
            <person name="Grigoriev I.V."/>
        </authorList>
    </citation>
    <scope>NUCLEOTIDE SEQUENCE [LARGE SCALE GENOMIC DNA]</scope>
    <source>
        <strain evidence="1 2">UAMH 10762</strain>
    </source>
</reference>
<dbReference type="EMBL" id="KB445560">
    <property type="protein sequence ID" value="EMC93372.1"/>
    <property type="molecule type" value="Genomic_DNA"/>
</dbReference>
<name>M2LGY1_BAUPA</name>
<dbReference type="RefSeq" id="XP_007679548.1">
    <property type="nucleotide sequence ID" value="XM_007681358.1"/>
</dbReference>
<dbReference type="KEGG" id="bcom:BAUCODRAFT_238169"/>
<dbReference type="HOGENOM" id="CLU_2468687_0_0_1"/>
<organism evidence="1 2">
    <name type="scientific">Baudoinia panamericana (strain UAMH 10762)</name>
    <name type="common">Angels' share fungus</name>
    <name type="synonym">Baudoinia compniacensis (strain UAMH 10762)</name>
    <dbReference type="NCBI Taxonomy" id="717646"/>
    <lineage>
        <taxon>Eukaryota</taxon>
        <taxon>Fungi</taxon>
        <taxon>Dikarya</taxon>
        <taxon>Ascomycota</taxon>
        <taxon>Pezizomycotina</taxon>
        <taxon>Dothideomycetes</taxon>
        <taxon>Dothideomycetidae</taxon>
        <taxon>Mycosphaerellales</taxon>
        <taxon>Teratosphaeriaceae</taxon>
        <taxon>Baudoinia</taxon>
    </lineage>
</organism>
<accession>M2LGY1</accession>
<dbReference type="Proteomes" id="UP000011761">
    <property type="component" value="Unassembled WGS sequence"/>
</dbReference>
<dbReference type="GeneID" id="19110083"/>